<evidence type="ECO:0000313" key="1">
    <source>
        <dbReference type="EMBL" id="PYF08857.1"/>
    </source>
</evidence>
<dbReference type="Proteomes" id="UP000247416">
    <property type="component" value="Unassembled WGS sequence"/>
</dbReference>
<accession>A0A318TYS0</accession>
<dbReference type="EMBL" id="QJTJ01000001">
    <property type="protein sequence ID" value="PYF08857.1"/>
    <property type="molecule type" value="Genomic_DNA"/>
</dbReference>
<dbReference type="RefSeq" id="WP_107934603.1">
    <property type="nucleotide sequence ID" value="NZ_CP085009.1"/>
</dbReference>
<sequence length="128" mass="15167">MNIILFDGECHFCNTSVQFIIKRDQKKYFKFASLQSEIGQKLLEEFQIPKTTDSLIFIEGNSSYVKSTAALKICRRLDGMWKLLYPFLIIPKFLRNTVYDVVAKNRHKLMKQTECRIPTKEELERFLH</sequence>
<name>A0A318TYS0_9BACL</name>
<keyword evidence="2" id="KW-1185">Reference proteome</keyword>
<dbReference type="PANTHER" id="PTHR33639:SF2">
    <property type="entry name" value="DUF393 DOMAIN-CONTAINING PROTEIN"/>
    <property type="match status" value="1"/>
</dbReference>
<protein>
    <submittedName>
        <fullName evidence="1">Putative DCC family thiol-disulfide oxidoreductase YuxK</fullName>
    </submittedName>
</protein>
<evidence type="ECO:0000313" key="2">
    <source>
        <dbReference type="Proteomes" id="UP000247416"/>
    </source>
</evidence>
<dbReference type="AlphaFoldDB" id="A0A318TYS0"/>
<dbReference type="OrthoDB" id="9785438at2"/>
<comment type="caution">
    <text evidence="1">The sequence shown here is derived from an EMBL/GenBank/DDBJ whole genome shotgun (WGS) entry which is preliminary data.</text>
</comment>
<proteinExistence type="predicted"/>
<reference evidence="1 2" key="1">
    <citation type="submission" date="2018-06" db="EMBL/GenBank/DDBJ databases">
        <title>Genomic Encyclopedia of Archaeal and Bacterial Type Strains, Phase II (KMG-II): from individual species to whole genera.</title>
        <authorList>
            <person name="Goeker M."/>
        </authorList>
    </citation>
    <scope>NUCLEOTIDE SEQUENCE [LARGE SCALE GENOMIC DNA]</scope>
    <source>
        <strain evidence="1 2">KACC 16626</strain>
    </source>
</reference>
<dbReference type="PANTHER" id="PTHR33639">
    <property type="entry name" value="THIOL-DISULFIDE OXIDOREDUCTASE DCC"/>
    <property type="match status" value="1"/>
</dbReference>
<organism evidence="1 2">
    <name type="scientific">Ureibacillus chungkukjangi</name>
    <dbReference type="NCBI Taxonomy" id="1202712"/>
    <lineage>
        <taxon>Bacteria</taxon>
        <taxon>Bacillati</taxon>
        <taxon>Bacillota</taxon>
        <taxon>Bacilli</taxon>
        <taxon>Bacillales</taxon>
        <taxon>Caryophanaceae</taxon>
        <taxon>Ureibacillus</taxon>
    </lineage>
</organism>
<gene>
    <name evidence="1" type="ORF">BJ095_10177</name>
</gene>
<dbReference type="Pfam" id="PF04134">
    <property type="entry name" value="DCC1-like"/>
    <property type="match status" value="1"/>
</dbReference>
<dbReference type="InterPro" id="IPR007263">
    <property type="entry name" value="DCC1-like"/>
</dbReference>
<dbReference type="InterPro" id="IPR052927">
    <property type="entry name" value="DCC_oxidoreductase"/>
</dbReference>
<dbReference type="GO" id="GO:0015035">
    <property type="term" value="F:protein-disulfide reductase activity"/>
    <property type="evidence" value="ECO:0007669"/>
    <property type="project" value="InterPro"/>
</dbReference>